<sequence length="653" mass="74242">MRKKLYKSKKNWVTILIVGFTLTLGKESAVNADSMYHNTNSQSTPIESQTDNIKGVTASNSYALAASTNTVQSFKDKFDNDPYTSYNAVKSNKKNIVAYKYMEKMSLKTHVVTWGASDYNNVSNKDNQSVSTFQNVPEVKTDMRNNIPDNSLQYHFNYDGNNKNYQNISNLSKTLAKQSDNEVRSVVFTYHHVGNESDNKTVNTHDYYLTYMKDPKNITVRAKKNKRLNKNEFENVRSKSIKNGMASYTKPRITFDCNGYTSFLQSTISGHGAYWYSFDYTSNLQGYVFKNGEQLPLTYFLKNTANTAKYFRGVAHKYKQQVYVDSEYKLPYSGGFYVKGPTSYYLSQKGIYVFLTNGSGIANWNWPMAVLLPMRLVKDEYRYLFNPSNQSKTLPATGNGGIFNNSTVPEYQPKEDINKLGEDDFAQDLMDSLLENTIFNKKLTASEGKELTAKIIHRTQDLGKFGWNTLEDIWKDGKIDKSLLYKLLNKYISTIAPVVTTFMATHSLLSSKITNTLNSAVDIAKVGEWWSTDLPVNLLKTTRDKYVKYRNNMTKDNAANRQVDFEQVRSRSISGKKNFINGTVTGAAKKVRERNLLNENQIAALSIGSTAVASLLAIAFWNKFQSGKLAADYGIKIIRKSTWAKWLKNKLNK</sequence>
<accession>A0A839HAA2</accession>
<proteinExistence type="predicted"/>
<comment type="caution">
    <text evidence="2">The sequence shown here is derived from an EMBL/GenBank/DDBJ whole genome shotgun (WGS) entry which is preliminary data.</text>
</comment>
<dbReference type="InterPro" id="IPR022263">
    <property type="entry name" value="KxYKxGKxW"/>
</dbReference>
<dbReference type="NCBIfam" id="TIGR03715">
    <property type="entry name" value="KxYKxGKxW"/>
    <property type="match status" value="1"/>
</dbReference>
<gene>
    <name evidence="2" type="ORF">H5S41_10755</name>
</gene>
<evidence type="ECO:0000256" key="1">
    <source>
        <dbReference type="ARBA" id="ARBA00022729"/>
    </source>
</evidence>
<evidence type="ECO:0000313" key="2">
    <source>
        <dbReference type="EMBL" id="MBB1124416.1"/>
    </source>
</evidence>
<dbReference type="Pfam" id="PF19258">
    <property type="entry name" value="KxYKxGKxW_sig"/>
    <property type="match status" value="1"/>
</dbReference>
<reference evidence="2 3" key="1">
    <citation type="submission" date="2020-07" db="EMBL/GenBank/DDBJ databases">
        <title>Description of Limosilactobacillus balticus sp. nov., Limosilactobacillus agrestis sp. nov., Limosilactobacillus albertensis sp. nov., Limosilactobacillus rudii sp. nov., Limosilactobacillus fastidiosus sp. nov., five novel Limosilactobacillus species isolated from the vertebrate gastrointestinal tract, and proposal of 6 subspecies of Limosilactobacillus reuteri adapted to the gastrointestinal tract of specific vertebrate hosts.</title>
        <authorList>
            <person name="Li F."/>
            <person name="Cheng C."/>
            <person name="Zheng J."/>
            <person name="Quevedo R.M."/>
            <person name="Li J."/>
            <person name="Roos S."/>
            <person name="Gaenzle M.G."/>
            <person name="Walter J."/>
        </authorList>
    </citation>
    <scope>NUCLEOTIDE SEQUENCE [LARGE SCALE GENOMIC DNA]</scope>
    <source>
        <strain evidence="2 3">Lr3000</strain>
    </source>
</reference>
<name>A0A839HAA2_9LACO</name>
<dbReference type="Proteomes" id="UP000547628">
    <property type="component" value="Unassembled WGS sequence"/>
</dbReference>
<dbReference type="EMBL" id="JACIVD010000075">
    <property type="protein sequence ID" value="MBB1124416.1"/>
    <property type="molecule type" value="Genomic_DNA"/>
</dbReference>
<evidence type="ECO:0000313" key="3">
    <source>
        <dbReference type="Proteomes" id="UP000547628"/>
    </source>
</evidence>
<dbReference type="AlphaFoldDB" id="A0A839HAA2"/>
<protein>
    <submittedName>
        <fullName evidence="2">KxYKxGKxW signal peptide domain-containing protein</fullName>
    </submittedName>
</protein>
<dbReference type="RefSeq" id="WP_182603308.1">
    <property type="nucleotide sequence ID" value="NZ_JACIVD010000075.1"/>
</dbReference>
<keyword evidence="1" id="KW-0732">Signal</keyword>
<organism evidence="2 3">
    <name type="scientific">Limosilactobacillus albertensis</name>
    <dbReference type="NCBI Taxonomy" id="2759752"/>
    <lineage>
        <taxon>Bacteria</taxon>
        <taxon>Bacillati</taxon>
        <taxon>Bacillota</taxon>
        <taxon>Bacilli</taxon>
        <taxon>Lactobacillales</taxon>
        <taxon>Lactobacillaceae</taxon>
        <taxon>Limosilactobacillus</taxon>
    </lineage>
</organism>